<dbReference type="SMART" id="SM00240">
    <property type="entry name" value="FHA"/>
    <property type="match status" value="1"/>
</dbReference>
<dbReference type="SUPFAM" id="SSF49879">
    <property type="entry name" value="SMAD/FHA domain"/>
    <property type="match status" value="1"/>
</dbReference>
<dbReference type="InterPro" id="IPR000253">
    <property type="entry name" value="FHA_dom"/>
</dbReference>
<dbReference type="GO" id="GO:0008237">
    <property type="term" value="F:metallopeptidase activity"/>
    <property type="evidence" value="ECO:0007669"/>
    <property type="project" value="UniProtKB-KW"/>
</dbReference>
<dbReference type="InterPro" id="IPR008984">
    <property type="entry name" value="SMAD_FHA_dom_sf"/>
</dbReference>
<dbReference type="AlphaFoldDB" id="A0A928VXU3"/>
<dbReference type="Gene3D" id="2.60.200.20">
    <property type="match status" value="1"/>
</dbReference>
<feature type="transmembrane region" description="Helical" evidence="1">
    <location>
        <begin position="212"/>
        <end position="236"/>
    </location>
</feature>
<evidence type="ECO:0000256" key="1">
    <source>
        <dbReference type="SAM" id="Phobius"/>
    </source>
</evidence>
<keyword evidence="3" id="KW-0645">Protease</keyword>
<evidence type="ECO:0000259" key="2">
    <source>
        <dbReference type="PROSITE" id="PS50006"/>
    </source>
</evidence>
<dbReference type="PANTHER" id="PTHR36844:SF1">
    <property type="entry name" value="PROTEASE PRSW"/>
    <property type="match status" value="1"/>
</dbReference>
<accession>A0A928VXU3</accession>
<dbReference type="Pfam" id="PF00498">
    <property type="entry name" value="FHA"/>
    <property type="match status" value="1"/>
</dbReference>
<feature type="transmembrane region" description="Helical" evidence="1">
    <location>
        <begin position="256"/>
        <end position="282"/>
    </location>
</feature>
<feature type="non-terminal residue" evidence="3">
    <location>
        <position position="396"/>
    </location>
</feature>
<keyword evidence="4" id="KW-1185">Reference proteome</keyword>
<keyword evidence="1" id="KW-0812">Transmembrane</keyword>
<dbReference type="RefSeq" id="WP_264322442.1">
    <property type="nucleotide sequence ID" value="NZ_JADEXN010000328.1"/>
</dbReference>
<gene>
    <name evidence="3" type="ORF">IQ235_15960</name>
</gene>
<keyword evidence="3" id="KW-0482">Metalloprotease</keyword>
<keyword evidence="1" id="KW-0472">Membrane</keyword>
<keyword evidence="1" id="KW-1133">Transmembrane helix</keyword>
<reference evidence="3" key="1">
    <citation type="submission" date="2020-10" db="EMBL/GenBank/DDBJ databases">
        <authorList>
            <person name="Castelo-Branco R."/>
            <person name="Eusebio N."/>
            <person name="Adriana R."/>
            <person name="Vieira A."/>
            <person name="Brugerolle De Fraissinette N."/>
            <person name="Rezende De Castro R."/>
            <person name="Schneider M.P."/>
            <person name="Vasconcelos V."/>
            <person name="Leao P.N."/>
        </authorList>
    </citation>
    <scope>NUCLEOTIDE SEQUENCE</scope>
    <source>
        <strain evidence="3">LEGE 11467</strain>
    </source>
</reference>
<protein>
    <submittedName>
        <fullName evidence="3">PrsW family intramembrane metalloprotease</fullName>
    </submittedName>
</protein>
<feature type="transmembrane region" description="Helical" evidence="1">
    <location>
        <begin position="374"/>
        <end position="392"/>
    </location>
</feature>
<dbReference type="EMBL" id="JADEXN010000328">
    <property type="protein sequence ID" value="MBE9042274.1"/>
    <property type="molecule type" value="Genomic_DNA"/>
</dbReference>
<dbReference type="PROSITE" id="PS50006">
    <property type="entry name" value="FHA_DOMAIN"/>
    <property type="match status" value="1"/>
</dbReference>
<keyword evidence="3" id="KW-0378">Hydrolase</keyword>
<proteinExistence type="predicted"/>
<dbReference type="InterPro" id="IPR026898">
    <property type="entry name" value="PrsW"/>
</dbReference>
<sequence length="396" mass="43067">MSDDRAFLEQLQGYGIRTVGEPRRYELSSTDAIALGRDPNCGIVLAAKHRMVSGIHAQIRPIEPTPGSPQIWELCDLDSTNGTYVNGVTVRGCRILEPGDLIVLGQRGPEFLFEYVCASPATVQPTRLQSSFYQTDPVTVTFTKLFPILSTGGHLTRKAYLLPVAMTVSVVVFLFAAVGEQLVFNRVLGIYIAGMAYYFIYQICGKPKPWWVSIAVCVSTIVLLLSPVLSGFLWLFREVLPGRLPVAGESITFGELLVRMFFGAGLMEELLKAIPVFGALIIGRGFFPPWNTRVGVWEPLDGILLGAASAVGFTLLETLWQYVPSVVASSGPEAGLQLLIPRMLGSVAGHIAYSGYFGYAIGLSVLMPSKRLRTVVVGYLTASVLHALWNAVGSFN</sequence>
<dbReference type="Pfam" id="PF13367">
    <property type="entry name" value="PrsW-protease"/>
    <property type="match status" value="1"/>
</dbReference>
<feature type="transmembrane region" description="Helical" evidence="1">
    <location>
        <begin position="183"/>
        <end position="200"/>
    </location>
</feature>
<name>A0A928VXU3_9CYAN</name>
<dbReference type="CDD" id="cd00060">
    <property type="entry name" value="FHA"/>
    <property type="match status" value="1"/>
</dbReference>
<evidence type="ECO:0000313" key="3">
    <source>
        <dbReference type="EMBL" id="MBE9042274.1"/>
    </source>
</evidence>
<feature type="transmembrane region" description="Helical" evidence="1">
    <location>
        <begin position="343"/>
        <end position="367"/>
    </location>
</feature>
<dbReference type="PANTHER" id="PTHR36844">
    <property type="entry name" value="PROTEASE PRSW"/>
    <property type="match status" value="1"/>
</dbReference>
<evidence type="ECO:0000313" key="4">
    <source>
        <dbReference type="Proteomes" id="UP000621799"/>
    </source>
</evidence>
<feature type="transmembrane region" description="Helical" evidence="1">
    <location>
        <begin position="159"/>
        <end position="177"/>
    </location>
</feature>
<feature type="transmembrane region" description="Helical" evidence="1">
    <location>
        <begin position="303"/>
        <end position="323"/>
    </location>
</feature>
<dbReference type="Proteomes" id="UP000621799">
    <property type="component" value="Unassembled WGS sequence"/>
</dbReference>
<feature type="domain" description="FHA" evidence="2">
    <location>
        <begin position="33"/>
        <end position="90"/>
    </location>
</feature>
<organism evidence="3 4">
    <name type="scientific">Zarconia navalis LEGE 11467</name>
    <dbReference type="NCBI Taxonomy" id="1828826"/>
    <lineage>
        <taxon>Bacteria</taxon>
        <taxon>Bacillati</taxon>
        <taxon>Cyanobacteriota</taxon>
        <taxon>Cyanophyceae</taxon>
        <taxon>Oscillatoriophycideae</taxon>
        <taxon>Oscillatoriales</taxon>
        <taxon>Oscillatoriales incertae sedis</taxon>
        <taxon>Zarconia</taxon>
        <taxon>Zarconia navalis</taxon>
    </lineage>
</organism>
<comment type="caution">
    <text evidence="3">The sequence shown here is derived from an EMBL/GenBank/DDBJ whole genome shotgun (WGS) entry which is preliminary data.</text>
</comment>